<keyword evidence="3" id="KW-0159">Chromosome partition</keyword>
<dbReference type="Proteomes" id="UP001144110">
    <property type="component" value="Unassembled WGS sequence"/>
</dbReference>
<dbReference type="PANTHER" id="PTHR34298:SF2">
    <property type="entry name" value="SEGREGATION AND CONDENSATION PROTEIN B"/>
    <property type="match status" value="1"/>
</dbReference>
<dbReference type="InterPro" id="IPR036388">
    <property type="entry name" value="WH-like_DNA-bd_sf"/>
</dbReference>
<dbReference type="NCBIfam" id="TIGR00281">
    <property type="entry name" value="SMC-Scp complex subunit ScpB"/>
    <property type="match status" value="1"/>
</dbReference>
<dbReference type="EMBL" id="JAPHEG010000004">
    <property type="protein sequence ID" value="MDF2953748.1"/>
    <property type="molecule type" value="Genomic_DNA"/>
</dbReference>
<dbReference type="AlphaFoldDB" id="A0AAE3P5H0"/>
<keyword evidence="4" id="KW-0131">Cell cycle</keyword>
<dbReference type="InterPro" id="IPR036390">
    <property type="entry name" value="WH_DNA-bd_sf"/>
</dbReference>
<dbReference type="GO" id="GO:0051301">
    <property type="term" value="P:cell division"/>
    <property type="evidence" value="ECO:0007669"/>
    <property type="project" value="UniProtKB-KW"/>
</dbReference>
<dbReference type="SUPFAM" id="SSF46785">
    <property type="entry name" value="Winged helix' DNA-binding domain"/>
    <property type="match status" value="2"/>
</dbReference>
<proteinExistence type="predicted"/>
<dbReference type="Pfam" id="PF04079">
    <property type="entry name" value="SMC_ScpB"/>
    <property type="match status" value="1"/>
</dbReference>
<dbReference type="Gene3D" id="1.10.10.10">
    <property type="entry name" value="Winged helix-like DNA-binding domain superfamily/Winged helix DNA-binding domain"/>
    <property type="match status" value="2"/>
</dbReference>
<sequence>MKDSNFYKKVIEALLFCAGRSLKLKEISNVCDGIPVSEVKKILEELKKDYSERGIRVVEVAEGYRIETIPEVAEYIKSLLKPKKFRWTKALLETLAIIAYFQPITRAEISAKRGGVNVGSSLKVLLENGFIEVVGRKNLPGRPALYGTTKFFLEYFGLKSLEELPPLEELKKLSE</sequence>
<keyword evidence="2" id="KW-0132">Cell division</keyword>
<evidence type="ECO:0000313" key="6">
    <source>
        <dbReference type="Proteomes" id="UP001144110"/>
    </source>
</evidence>
<organism evidence="5 6">
    <name type="scientific">Candidatus Thermodesulfobacterium syntrophicum</name>
    <dbReference type="NCBI Taxonomy" id="3060442"/>
    <lineage>
        <taxon>Bacteria</taxon>
        <taxon>Pseudomonadati</taxon>
        <taxon>Thermodesulfobacteriota</taxon>
        <taxon>Thermodesulfobacteria</taxon>
        <taxon>Thermodesulfobacteriales</taxon>
        <taxon>Thermodesulfobacteriaceae</taxon>
        <taxon>Thermodesulfobacterium</taxon>
    </lineage>
</organism>
<gene>
    <name evidence="5" type="ORF">OD816_000993</name>
</gene>
<dbReference type="PIRSF" id="PIRSF019345">
    <property type="entry name" value="ScpB"/>
    <property type="match status" value="1"/>
</dbReference>
<reference evidence="5" key="1">
    <citation type="submission" date="2022-11" db="EMBL/GenBank/DDBJ databases">
        <title>Candidatus Alkanophaga archaea from heated hydrothermal vent sediment oxidize petroleum alkanes.</title>
        <authorList>
            <person name="Zehnle H."/>
            <person name="Laso-Perez R."/>
            <person name="Lipp J."/>
            <person name="Teske A."/>
            <person name="Wegener G."/>
        </authorList>
    </citation>
    <scope>NUCLEOTIDE SEQUENCE</scope>
    <source>
        <strain evidence="5">MCA70</strain>
    </source>
</reference>
<evidence type="ECO:0000256" key="2">
    <source>
        <dbReference type="ARBA" id="ARBA00022618"/>
    </source>
</evidence>
<evidence type="ECO:0000313" key="5">
    <source>
        <dbReference type="EMBL" id="MDF2953748.1"/>
    </source>
</evidence>
<dbReference type="InterPro" id="IPR005234">
    <property type="entry name" value="ScpB_csome_segregation"/>
</dbReference>
<evidence type="ECO:0000256" key="4">
    <source>
        <dbReference type="ARBA" id="ARBA00023306"/>
    </source>
</evidence>
<dbReference type="PANTHER" id="PTHR34298">
    <property type="entry name" value="SEGREGATION AND CONDENSATION PROTEIN B"/>
    <property type="match status" value="1"/>
</dbReference>
<evidence type="ECO:0000256" key="1">
    <source>
        <dbReference type="ARBA" id="ARBA00022490"/>
    </source>
</evidence>
<protein>
    <submittedName>
        <fullName evidence="5">Chromosome segregation and condensation protein ScpB</fullName>
    </submittedName>
</protein>
<accession>A0AAE3P5H0</accession>
<keyword evidence="1" id="KW-0963">Cytoplasm</keyword>
<name>A0AAE3P5H0_9BACT</name>
<comment type="caution">
    <text evidence="5">The sequence shown here is derived from an EMBL/GenBank/DDBJ whole genome shotgun (WGS) entry which is preliminary data.</text>
</comment>
<evidence type="ECO:0000256" key="3">
    <source>
        <dbReference type="ARBA" id="ARBA00022829"/>
    </source>
</evidence>
<dbReference type="GO" id="GO:0051304">
    <property type="term" value="P:chromosome separation"/>
    <property type="evidence" value="ECO:0007669"/>
    <property type="project" value="InterPro"/>
</dbReference>